<keyword evidence="1" id="KW-1133">Transmembrane helix</keyword>
<dbReference type="Proteomes" id="UP000324629">
    <property type="component" value="Unassembled WGS sequence"/>
</dbReference>
<evidence type="ECO:0000256" key="1">
    <source>
        <dbReference type="SAM" id="Phobius"/>
    </source>
</evidence>
<comment type="caution">
    <text evidence="2">The sequence shown here is derived from an EMBL/GenBank/DDBJ whole genome shotgun (WGS) entry which is preliminary data.</text>
</comment>
<name>A0A5J4P3E3_9TREM</name>
<accession>A0A5J4P3E3</accession>
<gene>
    <name evidence="2" type="ORF">DEA37_0014898</name>
</gene>
<sequence length="97" mass="10890">MESPFANIRKLLEDPRGFSLSRLKAEAENINLKDKKPVIDVALRSRMLHLLSSHSLEDAKVLLKMGVAAALASVYALCDIWIMLTCYLDIATQCIRM</sequence>
<feature type="transmembrane region" description="Helical" evidence="1">
    <location>
        <begin position="61"/>
        <end position="84"/>
    </location>
</feature>
<keyword evidence="1" id="KW-0812">Transmembrane</keyword>
<dbReference type="AlphaFoldDB" id="A0A5J4P3E3"/>
<evidence type="ECO:0000313" key="2">
    <source>
        <dbReference type="EMBL" id="KAA3682062.1"/>
    </source>
</evidence>
<keyword evidence="3" id="KW-1185">Reference proteome</keyword>
<evidence type="ECO:0000313" key="3">
    <source>
        <dbReference type="Proteomes" id="UP000324629"/>
    </source>
</evidence>
<reference evidence="2 3" key="1">
    <citation type="journal article" date="2019" name="Gigascience">
        <title>Whole-genome sequence of the oriental lung fluke Paragonimus westermani.</title>
        <authorList>
            <person name="Oey H."/>
            <person name="Zakrzewski M."/>
            <person name="Narain K."/>
            <person name="Devi K.R."/>
            <person name="Agatsuma T."/>
            <person name="Nawaratna S."/>
            <person name="Gobert G.N."/>
            <person name="Jones M.K."/>
            <person name="Ragan M.A."/>
            <person name="McManus D.P."/>
            <person name="Krause L."/>
        </authorList>
    </citation>
    <scope>NUCLEOTIDE SEQUENCE [LARGE SCALE GENOMIC DNA]</scope>
    <source>
        <strain evidence="2 3">IND2009</strain>
    </source>
</reference>
<keyword evidence="1" id="KW-0472">Membrane</keyword>
<proteinExistence type="predicted"/>
<protein>
    <submittedName>
        <fullName evidence="2">Uncharacterized protein</fullName>
    </submittedName>
</protein>
<dbReference type="EMBL" id="QNGE01000078">
    <property type="protein sequence ID" value="KAA3682062.1"/>
    <property type="molecule type" value="Genomic_DNA"/>
</dbReference>
<organism evidence="2 3">
    <name type="scientific">Paragonimus westermani</name>
    <dbReference type="NCBI Taxonomy" id="34504"/>
    <lineage>
        <taxon>Eukaryota</taxon>
        <taxon>Metazoa</taxon>
        <taxon>Spiralia</taxon>
        <taxon>Lophotrochozoa</taxon>
        <taxon>Platyhelminthes</taxon>
        <taxon>Trematoda</taxon>
        <taxon>Digenea</taxon>
        <taxon>Plagiorchiida</taxon>
        <taxon>Troglotremata</taxon>
        <taxon>Troglotrematidae</taxon>
        <taxon>Paragonimus</taxon>
    </lineage>
</organism>